<evidence type="ECO:0000313" key="1">
    <source>
        <dbReference type="EMBL" id="SMG17853.1"/>
    </source>
</evidence>
<dbReference type="OrthoDB" id="6194834at2"/>
<keyword evidence="2" id="KW-1185">Reference proteome</keyword>
<reference evidence="1 2" key="1">
    <citation type="submission" date="2017-04" db="EMBL/GenBank/DDBJ databases">
        <authorList>
            <person name="Afonso C.L."/>
            <person name="Miller P.J."/>
            <person name="Scott M.A."/>
            <person name="Spackman E."/>
            <person name="Goraichik I."/>
            <person name="Dimitrov K.M."/>
            <person name="Suarez D.L."/>
            <person name="Swayne D.E."/>
        </authorList>
    </citation>
    <scope>NUCLEOTIDE SEQUENCE [LARGE SCALE GENOMIC DNA]</scope>
    <source>
        <strain evidence="1 2">11</strain>
    </source>
</reference>
<dbReference type="Proteomes" id="UP000193834">
    <property type="component" value="Unassembled WGS sequence"/>
</dbReference>
<evidence type="ECO:0000313" key="2">
    <source>
        <dbReference type="Proteomes" id="UP000193834"/>
    </source>
</evidence>
<gene>
    <name evidence="1" type="ORF">SAMN06295960_0738</name>
</gene>
<dbReference type="STRING" id="1852522.SAMN06295960_0738"/>
<sequence length="152" mass="17768">MRVFALAVLGNISKEESAINTSQSQQRRLWRNSLLVLLILFSLAIILSALTFWSVLSQEEHPFSILKAIVRLHFEQLDYSLIEQTGEIKRYISKNLSGNRFAIIENYMDDRGWQLQEQLGSVLIFEKEDIRIGISTRQFTRHYLLWDAPVLR</sequence>
<dbReference type="RefSeq" id="WP_085492973.1">
    <property type="nucleotide sequence ID" value="NZ_FXAZ01000001.1"/>
</dbReference>
<accession>A0A1X7IRZ5</accession>
<dbReference type="AlphaFoldDB" id="A0A1X7IRZ5"/>
<organism evidence="1 2">
    <name type="scientific">Paenibacillus aquistagni</name>
    <dbReference type="NCBI Taxonomy" id="1852522"/>
    <lineage>
        <taxon>Bacteria</taxon>
        <taxon>Bacillati</taxon>
        <taxon>Bacillota</taxon>
        <taxon>Bacilli</taxon>
        <taxon>Bacillales</taxon>
        <taxon>Paenibacillaceae</taxon>
        <taxon>Paenibacillus</taxon>
    </lineage>
</organism>
<name>A0A1X7IRZ5_9BACL</name>
<protein>
    <submittedName>
        <fullName evidence="1">Uncharacterized protein</fullName>
    </submittedName>
</protein>
<dbReference type="EMBL" id="FXAZ01000001">
    <property type="protein sequence ID" value="SMG17853.1"/>
    <property type="molecule type" value="Genomic_DNA"/>
</dbReference>
<proteinExistence type="predicted"/>